<dbReference type="PANTHER" id="PTHR39430:SF1">
    <property type="entry name" value="PROTEASE"/>
    <property type="match status" value="1"/>
</dbReference>
<reference evidence="3" key="2">
    <citation type="submission" date="2020-09" db="EMBL/GenBank/DDBJ databases">
        <authorList>
            <person name="Sun Q."/>
            <person name="Zhou Y."/>
        </authorList>
    </citation>
    <scope>NUCLEOTIDE SEQUENCE</scope>
    <source>
        <strain evidence="3">CGMCC 1.15290</strain>
    </source>
</reference>
<dbReference type="GO" id="GO:0006508">
    <property type="term" value="P:proteolysis"/>
    <property type="evidence" value="ECO:0007669"/>
    <property type="project" value="UniProtKB-KW"/>
</dbReference>
<keyword evidence="3" id="KW-0378">Hydrolase</keyword>
<dbReference type="Proteomes" id="UP000627292">
    <property type="component" value="Unassembled WGS sequence"/>
</dbReference>
<proteinExistence type="predicted"/>
<dbReference type="InterPro" id="IPR003675">
    <property type="entry name" value="Rce1/LyrA-like_dom"/>
</dbReference>
<keyword evidence="4" id="KW-1185">Reference proteome</keyword>
<feature type="transmembrane region" description="Helical" evidence="1">
    <location>
        <begin position="116"/>
        <end position="134"/>
    </location>
</feature>
<feature type="transmembrane region" description="Helical" evidence="1">
    <location>
        <begin position="194"/>
        <end position="214"/>
    </location>
</feature>
<evidence type="ECO:0000256" key="1">
    <source>
        <dbReference type="SAM" id="Phobius"/>
    </source>
</evidence>
<dbReference type="Pfam" id="PF02517">
    <property type="entry name" value="Rce1-like"/>
    <property type="match status" value="1"/>
</dbReference>
<feature type="transmembrane region" description="Helical" evidence="1">
    <location>
        <begin position="82"/>
        <end position="110"/>
    </location>
</feature>
<dbReference type="GO" id="GO:0004175">
    <property type="term" value="F:endopeptidase activity"/>
    <property type="evidence" value="ECO:0007669"/>
    <property type="project" value="UniProtKB-ARBA"/>
</dbReference>
<dbReference type="PANTHER" id="PTHR39430">
    <property type="entry name" value="MEMBRANE-ASSOCIATED PROTEASE-RELATED"/>
    <property type="match status" value="1"/>
</dbReference>
<sequence>MIFVLIIAAPSALVHLPATQQYIPFKELFDTTAQKFPMLILSYLASNGFMLIPAFIFCTIVDRRSFKSIGFEWGEYEADAWTGFFAGINIMSTGTLILMLTGTLSLSIVMPNFLQLAYAIVFFVMVAFVEEIVFRGYILRNLLQSLPPTYALVISALIFSLLHLTNPNIGIVPLVTIFALGLLLGINYIHTQNLWFGIFLHFSWNLVQGPLFGYSVAGVSVNSVLQQSLEGSDLITGGSFGFEGSVVALAVIIGITFWVGDMYSGRSHKLK</sequence>
<feature type="transmembrane region" description="Helical" evidence="1">
    <location>
        <begin position="146"/>
        <end position="164"/>
    </location>
</feature>
<keyword evidence="3" id="KW-0645">Protease</keyword>
<feature type="transmembrane region" description="Helical" evidence="1">
    <location>
        <begin position="170"/>
        <end position="189"/>
    </location>
</feature>
<evidence type="ECO:0000313" key="3">
    <source>
        <dbReference type="EMBL" id="GGH83367.1"/>
    </source>
</evidence>
<dbReference type="GO" id="GO:0080120">
    <property type="term" value="P:CAAX-box protein maturation"/>
    <property type="evidence" value="ECO:0007669"/>
    <property type="project" value="UniProtKB-ARBA"/>
</dbReference>
<comment type="caution">
    <text evidence="3">The sequence shown here is derived from an EMBL/GenBank/DDBJ whole genome shotgun (WGS) entry which is preliminary data.</text>
</comment>
<accession>A0A917J4T2</accession>
<keyword evidence="1" id="KW-1133">Transmembrane helix</keyword>
<dbReference type="AlphaFoldDB" id="A0A917J4T2"/>
<keyword evidence="1" id="KW-0812">Transmembrane</keyword>
<name>A0A917J4T2_9BACT</name>
<feature type="transmembrane region" description="Helical" evidence="1">
    <location>
        <begin position="234"/>
        <end position="259"/>
    </location>
</feature>
<feature type="domain" description="CAAX prenyl protease 2/Lysostaphin resistance protein A-like" evidence="2">
    <location>
        <begin position="115"/>
        <end position="207"/>
    </location>
</feature>
<evidence type="ECO:0000313" key="4">
    <source>
        <dbReference type="Proteomes" id="UP000627292"/>
    </source>
</evidence>
<keyword evidence="1" id="KW-0472">Membrane</keyword>
<dbReference type="EMBL" id="BMIB01000010">
    <property type="protein sequence ID" value="GGH83367.1"/>
    <property type="molecule type" value="Genomic_DNA"/>
</dbReference>
<feature type="transmembrane region" description="Helical" evidence="1">
    <location>
        <begin position="36"/>
        <end position="61"/>
    </location>
</feature>
<reference evidence="3" key="1">
    <citation type="journal article" date="2014" name="Int. J. Syst. Evol. Microbiol.">
        <title>Complete genome sequence of Corynebacterium casei LMG S-19264T (=DSM 44701T), isolated from a smear-ripened cheese.</title>
        <authorList>
            <consortium name="US DOE Joint Genome Institute (JGI-PGF)"/>
            <person name="Walter F."/>
            <person name="Albersmeier A."/>
            <person name="Kalinowski J."/>
            <person name="Ruckert C."/>
        </authorList>
    </citation>
    <scope>NUCLEOTIDE SEQUENCE</scope>
    <source>
        <strain evidence="3">CGMCC 1.15290</strain>
    </source>
</reference>
<protein>
    <submittedName>
        <fullName evidence="3">Protease</fullName>
    </submittedName>
</protein>
<evidence type="ECO:0000259" key="2">
    <source>
        <dbReference type="Pfam" id="PF02517"/>
    </source>
</evidence>
<organism evidence="3 4">
    <name type="scientific">Filimonas zeae</name>
    <dbReference type="NCBI Taxonomy" id="1737353"/>
    <lineage>
        <taxon>Bacteria</taxon>
        <taxon>Pseudomonadati</taxon>
        <taxon>Bacteroidota</taxon>
        <taxon>Chitinophagia</taxon>
        <taxon>Chitinophagales</taxon>
        <taxon>Chitinophagaceae</taxon>
        <taxon>Filimonas</taxon>
    </lineage>
</organism>
<gene>
    <name evidence="3" type="ORF">GCM10011379_58640</name>
</gene>